<evidence type="ECO:0000313" key="1">
    <source>
        <dbReference type="EMBL" id="GMH48249.1"/>
    </source>
</evidence>
<comment type="caution">
    <text evidence="1">The sequence shown here is derived from an EMBL/GenBank/DDBJ whole genome shotgun (WGS) entry which is preliminary data.</text>
</comment>
<name>A0A9W6ZCX2_9STRA</name>
<protein>
    <submittedName>
        <fullName evidence="1">Uncharacterized protein</fullName>
    </submittedName>
</protein>
<organism evidence="1 2">
    <name type="scientific">Triparma laevis f. inornata</name>
    <dbReference type="NCBI Taxonomy" id="1714386"/>
    <lineage>
        <taxon>Eukaryota</taxon>
        <taxon>Sar</taxon>
        <taxon>Stramenopiles</taxon>
        <taxon>Ochrophyta</taxon>
        <taxon>Bolidophyceae</taxon>
        <taxon>Parmales</taxon>
        <taxon>Triparmaceae</taxon>
        <taxon>Triparma</taxon>
    </lineage>
</organism>
<evidence type="ECO:0000313" key="2">
    <source>
        <dbReference type="Proteomes" id="UP001162640"/>
    </source>
</evidence>
<gene>
    <name evidence="1" type="ORF">TL16_g00247</name>
</gene>
<reference evidence="2" key="1">
    <citation type="journal article" date="2023" name="Commun. Biol.">
        <title>Genome analysis of Parmales, the sister group of diatoms, reveals the evolutionary specialization of diatoms from phago-mixotrophs to photoautotrophs.</title>
        <authorList>
            <person name="Ban H."/>
            <person name="Sato S."/>
            <person name="Yoshikawa S."/>
            <person name="Yamada K."/>
            <person name="Nakamura Y."/>
            <person name="Ichinomiya M."/>
            <person name="Sato N."/>
            <person name="Blanc-Mathieu R."/>
            <person name="Endo H."/>
            <person name="Kuwata A."/>
            <person name="Ogata H."/>
        </authorList>
    </citation>
    <scope>NUCLEOTIDE SEQUENCE [LARGE SCALE GENOMIC DNA]</scope>
</reference>
<dbReference type="EMBL" id="BLQM01000004">
    <property type="protein sequence ID" value="GMH48249.1"/>
    <property type="molecule type" value="Genomic_DNA"/>
</dbReference>
<accession>A0A9W6ZCX2</accession>
<dbReference type="AlphaFoldDB" id="A0A9W6ZCX2"/>
<sequence length="110" mass="12317">MKMTTVIIGDNGVLCKNESKTTTNCSLSAKIHEDPKPFLSAIMSDQTTDCKLLFQKVIENERSSKAKKTVVVYWSFMVEKTKTACDLLLCLTVEKDGDEIRIGVEQGKIR</sequence>
<dbReference type="Proteomes" id="UP001162640">
    <property type="component" value="Unassembled WGS sequence"/>
</dbReference>
<proteinExistence type="predicted"/>